<keyword evidence="2" id="KW-1185">Reference proteome</keyword>
<dbReference type="EMBL" id="KK915398">
    <property type="protein sequence ID" value="KDP22695.1"/>
    <property type="molecule type" value="Genomic_DNA"/>
</dbReference>
<dbReference type="AlphaFoldDB" id="A0A067JRS9"/>
<gene>
    <name evidence="1" type="ORF">JCGZ_02530</name>
</gene>
<name>A0A067JRS9_JATCU</name>
<reference evidence="1 2" key="1">
    <citation type="journal article" date="2014" name="PLoS ONE">
        <title>Global Analysis of Gene Expression Profiles in Physic Nut (Jatropha curcas L.) Seedlings Exposed to Salt Stress.</title>
        <authorList>
            <person name="Zhang L."/>
            <person name="Zhang C."/>
            <person name="Wu P."/>
            <person name="Chen Y."/>
            <person name="Li M."/>
            <person name="Jiang H."/>
            <person name="Wu G."/>
        </authorList>
    </citation>
    <scope>NUCLEOTIDE SEQUENCE [LARGE SCALE GENOMIC DNA]</scope>
    <source>
        <strain evidence="2">cv. GZQX0401</strain>
        <tissue evidence="1">Young leaves</tissue>
    </source>
</reference>
<protein>
    <submittedName>
        <fullName evidence="1">Uncharacterized protein</fullName>
    </submittedName>
</protein>
<sequence length="195" mass="22186">MEEEESQATRASPVIGAARERRRRRLGWERLLRRGEGEGRRRAALAQGDKGLIKPYFFATDCARPRRQRTYKALCFCDRLATDCTLGRKSVAEQKLNLALNCSTQFCDRLLNGRKSVVESVANSSQWGRKLKTKLAGVIGTRISDRYYIGRKSVTKSIAVWSQIRRWIFNLPIIAAGRNIIAILRPMCVGRKNQS</sequence>
<accession>A0A067JRS9</accession>
<organism evidence="1 2">
    <name type="scientific">Jatropha curcas</name>
    <name type="common">Barbados nut</name>
    <dbReference type="NCBI Taxonomy" id="180498"/>
    <lineage>
        <taxon>Eukaryota</taxon>
        <taxon>Viridiplantae</taxon>
        <taxon>Streptophyta</taxon>
        <taxon>Embryophyta</taxon>
        <taxon>Tracheophyta</taxon>
        <taxon>Spermatophyta</taxon>
        <taxon>Magnoliopsida</taxon>
        <taxon>eudicotyledons</taxon>
        <taxon>Gunneridae</taxon>
        <taxon>Pentapetalae</taxon>
        <taxon>rosids</taxon>
        <taxon>fabids</taxon>
        <taxon>Malpighiales</taxon>
        <taxon>Euphorbiaceae</taxon>
        <taxon>Crotonoideae</taxon>
        <taxon>Jatropheae</taxon>
        <taxon>Jatropha</taxon>
    </lineage>
</organism>
<proteinExistence type="predicted"/>
<evidence type="ECO:0000313" key="1">
    <source>
        <dbReference type="EMBL" id="KDP22695.1"/>
    </source>
</evidence>
<evidence type="ECO:0000313" key="2">
    <source>
        <dbReference type="Proteomes" id="UP000027138"/>
    </source>
</evidence>
<dbReference type="Proteomes" id="UP000027138">
    <property type="component" value="Unassembled WGS sequence"/>
</dbReference>